<protein>
    <submittedName>
        <fullName evidence="2">Uncharacterized protein</fullName>
    </submittedName>
</protein>
<gene>
    <name evidence="2" type="ORF">MUK42_36341</name>
</gene>
<sequence>MASRLGSALSLPNSDPLPCTTATAFAAANSPPSPGAERRRHRSSASPPLLPIGGTRRNMKLMNISLHLALGNCFSLSSKNLFEAFNLILF</sequence>
<dbReference type="EMBL" id="CP097502">
    <property type="protein sequence ID" value="URD76873.1"/>
    <property type="molecule type" value="Genomic_DNA"/>
</dbReference>
<reference evidence="2" key="1">
    <citation type="submission" date="2022-05" db="EMBL/GenBank/DDBJ databases">
        <title>The Musa troglodytarum L. genome provides insights into the mechanism of non-climacteric behaviour and enrichment of carotenoids.</title>
        <authorList>
            <person name="Wang J."/>
        </authorList>
    </citation>
    <scope>NUCLEOTIDE SEQUENCE</scope>
    <source>
        <tissue evidence="2">Leaf</tissue>
    </source>
</reference>
<keyword evidence="3" id="KW-1185">Reference proteome</keyword>
<dbReference type="Proteomes" id="UP001055439">
    <property type="component" value="Chromosome 1"/>
</dbReference>
<feature type="region of interest" description="Disordered" evidence="1">
    <location>
        <begin position="24"/>
        <end position="53"/>
    </location>
</feature>
<evidence type="ECO:0000256" key="1">
    <source>
        <dbReference type="SAM" id="MobiDB-lite"/>
    </source>
</evidence>
<accession>A0A9E7JD90</accession>
<name>A0A9E7JD90_9LILI</name>
<evidence type="ECO:0000313" key="2">
    <source>
        <dbReference type="EMBL" id="URD76873.1"/>
    </source>
</evidence>
<evidence type="ECO:0000313" key="3">
    <source>
        <dbReference type="Proteomes" id="UP001055439"/>
    </source>
</evidence>
<organism evidence="2 3">
    <name type="scientific">Musa troglodytarum</name>
    <name type="common">fe'i banana</name>
    <dbReference type="NCBI Taxonomy" id="320322"/>
    <lineage>
        <taxon>Eukaryota</taxon>
        <taxon>Viridiplantae</taxon>
        <taxon>Streptophyta</taxon>
        <taxon>Embryophyta</taxon>
        <taxon>Tracheophyta</taxon>
        <taxon>Spermatophyta</taxon>
        <taxon>Magnoliopsida</taxon>
        <taxon>Liliopsida</taxon>
        <taxon>Zingiberales</taxon>
        <taxon>Musaceae</taxon>
        <taxon>Musa</taxon>
    </lineage>
</organism>
<dbReference type="AlphaFoldDB" id="A0A9E7JD90"/>
<proteinExistence type="predicted"/>